<gene>
    <name evidence="2" type="ORF">TRFO_15081</name>
</gene>
<feature type="region of interest" description="Disordered" evidence="1">
    <location>
        <begin position="129"/>
        <end position="196"/>
    </location>
</feature>
<feature type="compositionally biased region" description="Polar residues" evidence="1">
    <location>
        <begin position="37"/>
        <end position="54"/>
    </location>
</feature>
<accession>A0A1J4KXV7</accession>
<dbReference type="VEuPathDB" id="TrichDB:TRFO_15081"/>
<feature type="compositionally biased region" description="Low complexity" evidence="1">
    <location>
        <begin position="238"/>
        <end position="284"/>
    </location>
</feature>
<name>A0A1J4KXV7_9EUKA</name>
<feature type="region of interest" description="Disordered" evidence="1">
    <location>
        <begin position="1"/>
        <end position="65"/>
    </location>
</feature>
<feature type="compositionally biased region" description="Polar residues" evidence="1">
    <location>
        <begin position="9"/>
        <end position="23"/>
    </location>
</feature>
<dbReference type="EMBL" id="MLAK01000353">
    <property type="protein sequence ID" value="OHT14542.1"/>
    <property type="molecule type" value="Genomic_DNA"/>
</dbReference>
<protein>
    <submittedName>
        <fullName evidence="2">Uncharacterized protein</fullName>
    </submittedName>
</protein>
<feature type="region of interest" description="Disordered" evidence="1">
    <location>
        <begin position="210"/>
        <end position="302"/>
    </location>
</feature>
<evidence type="ECO:0000313" key="2">
    <source>
        <dbReference type="EMBL" id="OHT14542.1"/>
    </source>
</evidence>
<dbReference type="GeneID" id="94832885"/>
<comment type="caution">
    <text evidence="2">The sequence shown here is derived from an EMBL/GenBank/DDBJ whole genome shotgun (WGS) entry which is preliminary data.</text>
</comment>
<evidence type="ECO:0000313" key="3">
    <source>
        <dbReference type="Proteomes" id="UP000179807"/>
    </source>
</evidence>
<feature type="compositionally biased region" description="Basic and acidic residues" evidence="1">
    <location>
        <begin position="227"/>
        <end position="237"/>
    </location>
</feature>
<sequence length="473" mass="55202">MLRRETKQPKNQTLRQAATSWRQQTHDEPLHLKTKRINPQQFRRSNSHLYTRTPNKSNNNENKANQSLWDENGCLIRSKNEIGKSTKKPLLKRSASVNSIHPNIIKNLTHQTTERPPLDTKTHHTIKFTETRVRPITRTRPTRKEQEDSTIRLATRSLPKRERSVQPRRQSSDFQGFINRQNKSIKSHNRKPSPQKEYKIDFSEGTKKLLQKSTSSSVLSHSIYSIKKKEDPSRREQTNQTKKTTPSKNQNSNNNQKINNNTNTNNSNNTTNNTNKNNNRNNKNAVVEGNVRPKIMKRSQNRLQDMDYDMEKVLKEDRRKILIASVRIEDGSMKLPSSARNQNPNESNSKQATNRDLSQSRKSNLSSRRRSASVNSSFSGMNKDSFVPRRYQPDSVYSTRMRIQEKINEMRPIIDADEDEIKYSAAARRNSQKKRNYVPDYIRSFDMIKPDFDDPRRMERRKTMSKALGLNCV</sequence>
<feature type="region of interest" description="Disordered" evidence="1">
    <location>
        <begin position="333"/>
        <end position="391"/>
    </location>
</feature>
<feature type="compositionally biased region" description="Low complexity" evidence="1">
    <location>
        <begin position="211"/>
        <end position="225"/>
    </location>
</feature>
<feature type="compositionally biased region" description="Polar residues" evidence="1">
    <location>
        <begin position="167"/>
        <end position="182"/>
    </location>
</feature>
<feature type="compositionally biased region" description="Low complexity" evidence="1">
    <location>
        <begin position="360"/>
        <end position="379"/>
    </location>
</feature>
<dbReference type="RefSeq" id="XP_068367678.1">
    <property type="nucleotide sequence ID" value="XM_068498181.1"/>
</dbReference>
<feature type="compositionally biased region" description="Low complexity" evidence="1">
    <location>
        <begin position="55"/>
        <end position="65"/>
    </location>
</feature>
<reference evidence="2" key="1">
    <citation type="submission" date="2016-10" db="EMBL/GenBank/DDBJ databases">
        <authorList>
            <person name="Benchimol M."/>
            <person name="Almeida L.G."/>
            <person name="Vasconcelos A.T."/>
            <person name="Perreira-Neves A."/>
            <person name="Rosa I.A."/>
            <person name="Tasca T."/>
            <person name="Bogo M.R."/>
            <person name="de Souza W."/>
        </authorList>
    </citation>
    <scope>NUCLEOTIDE SEQUENCE [LARGE SCALE GENOMIC DNA]</scope>
    <source>
        <strain evidence="2">K</strain>
    </source>
</reference>
<feature type="compositionally biased region" description="Polar residues" evidence="1">
    <location>
        <begin position="338"/>
        <end position="357"/>
    </location>
</feature>
<proteinExistence type="predicted"/>
<dbReference type="AlphaFoldDB" id="A0A1J4KXV7"/>
<organism evidence="2 3">
    <name type="scientific">Tritrichomonas foetus</name>
    <dbReference type="NCBI Taxonomy" id="1144522"/>
    <lineage>
        <taxon>Eukaryota</taxon>
        <taxon>Metamonada</taxon>
        <taxon>Parabasalia</taxon>
        <taxon>Tritrichomonadida</taxon>
        <taxon>Tritrichomonadidae</taxon>
        <taxon>Tritrichomonas</taxon>
    </lineage>
</organism>
<keyword evidence="3" id="KW-1185">Reference proteome</keyword>
<dbReference type="Proteomes" id="UP000179807">
    <property type="component" value="Unassembled WGS sequence"/>
</dbReference>
<evidence type="ECO:0000256" key="1">
    <source>
        <dbReference type="SAM" id="MobiDB-lite"/>
    </source>
</evidence>
<feature type="compositionally biased region" description="Basic residues" evidence="1">
    <location>
        <begin position="183"/>
        <end position="193"/>
    </location>
</feature>